<evidence type="ECO:0000256" key="1">
    <source>
        <dbReference type="ARBA" id="ARBA00004651"/>
    </source>
</evidence>
<dbReference type="GO" id="GO:0005886">
    <property type="term" value="C:plasma membrane"/>
    <property type="evidence" value="ECO:0007669"/>
    <property type="project" value="UniProtKB-SubCell"/>
</dbReference>
<dbReference type="Gene3D" id="1.20.1720.10">
    <property type="entry name" value="Multidrug resistance protein D"/>
    <property type="match status" value="1"/>
</dbReference>
<evidence type="ECO:0000256" key="4">
    <source>
        <dbReference type="ARBA" id="ARBA00022475"/>
    </source>
</evidence>
<keyword evidence="5 8" id="KW-0812">Transmembrane</keyword>
<gene>
    <name evidence="10" type="ORF">CD122_00760</name>
</gene>
<dbReference type="GO" id="GO:0042910">
    <property type="term" value="F:xenobiotic transmembrane transporter activity"/>
    <property type="evidence" value="ECO:0007669"/>
    <property type="project" value="InterPro"/>
</dbReference>
<dbReference type="InterPro" id="IPR020846">
    <property type="entry name" value="MFS_dom"/>
</dbReference>
<dbReference type="PROSITE" id="PS50850">
    <property type="entry name" value="MFS"/>
    <property type="match status" value="1"/>
</dbReference>
<dbReference type="Proteomes" id="UP000242752">
    <property type="component" value="Unassembled WGS sequence"/>
</dbReference>
<feature type="transmembrane region" description="Helical" evidence="8">
    <location>
        <begin position="51"/>
        <end position="71"/>
    </location>
</feature>
<dbReference type="SUPFAM" id="SSF103473">
    <property type="entry name" value="MFS general substrate transporter"/>
    <property type="match status" value="1"/>
</dbReference>
<comment type="caution">
    <text evidence="10">The sequence shown here is derived from an EMBL/GenBank/DDBJ whole genome shotgun (WGS) entry which is preliminary data.</text>
</comment>
<evidence type="ECO:0000256" key="2">
    <source>
        <dbReference type="ARBA" id="ARBA00006236"/>
    </source>
</evidence>
<keyword evidence="6 8" id="KW-1133">Transmembrane helix</keyword>
<name>A0A2K3YXN5_9STAP</name>
<feature type="transmembrane region" description="Helical" evidence="8">
    <location>
        <begin position="285"/>
        <end position="305"/>
    </location>
</feature>
<feature type="transmembrane region" description="Helical" evidence="8">
    <location>
        <begin position="78"/>
        <end position="96"/>
    </location>
</feature>
<feature type="transmembrane region" description="Helical" evidence="8">
    <location>
        <begin position="218"/>
        <end position="242"/>
    </location>
</feature>
<dbReference type="PANTHER" id="PTHR23502">
    <property type="entry name" value="MAJOR FACILITATOR SUPERFAMILY"/>
    <property type="match status" value="1"/>
</dbReference>
<dbReference type="InterPro" id="IPR011701">
    <property type="entry name" value="MFS"/>
</dbReference>
<feature type="transmembrane region" description="Helical" evidence="8">
    <location>
        <begin position="254"/>
        <end position="278"/>
    </location>
</feature>
<evidence type="ECO:0000256" key="6">
    <source>
        <dbReference type="ARBA" id="ARBA00022989"/>
    </source>
</evidence>
<dbReference type="AlphaFoldDB" id="A0A2K3YXN5"/>
<proteinExistence type="inferred from homology"/>
<evidence type="ECO:0000313" key="10">
    <source>
        <dbReference type="EMBL" id="PNZ30366.1"/>
    </source>
</evidence>
<dbReference type="EMBL" id="PPRF01000004">
    <property type="protein sequence ID" value="PNZ30366.1"/>
    <property type="molecule type" value="Genomic_DNA"/>
</dbReference>
<dbReference type="RefSeq" id="WP_103357121.1">
    <property type="nucleotide sequence ID" value="NZ_CP113107.1"/>
</dbReference>
<evidence type="ECO:0000259" key="9">
    <source>
        <dbReference type="PROSITE" id="PS50850"/>
    </source>
</evidence>
<feature type="transmembrane region" description="Helical" evidence="8">
    <location>
        <begin position="372"/>
        <end position="397"/>
    </location>
</feature>
<evidence type="ECO:0000313" key="11">
    <source>
        <dbReference type="Proteomes" id="UP000242752"/>
    </source>
</evidence>
<evidence type="ECO:0000256" key="8">
    <source>
        <dbReference type="RuleBase" id="RU365088"/>
    </source>
</evidence>
<evidence type="ECO:0000256" key="5">
    <source>
        <dbReference type="ARBA" id="ARBA00022692"/>
    </source>
</evidence>
<dbReference type="InterPro" id="IPR036259">
    <property type="entry name" value="MFS_trans_sf"/>
</dbReference>
<protein>
    <recommendedName>
        <fullName evidence="8">Bcr/CflA family efflux transporter</fullName>
    </recommendedName>
</protein>
<feature type="transmembrane region" description="Helical" evidence="8">
    <location>
        <begin position="137"/>
        <end position="159"/>
    </location>
</feature>
<evidence type="ECO:0000256" key="3">
    <source>
        <dbReference type="ARBA" id="ARBA00022448"/>
    </source>
</evidence>
<sequence length="404" mass="42970">MTKTKIDLSHLSFIILLGAMTAFGPMLSDMYSPALPLVQKELGTSTSQVQLTLSIAMIGIAFGQFIFGVIADRVPRKKLVLSILALVMLASLASAFSSSISLFIAARLIQGLAGGGAIVIARATVGELYQGEILSRFFTALMVVNGIISILAPLVSAFILTVAEWRAIFIALAVIGAVMFIAVLTHPKMKTLNTTHQAHDNFRDIFKDFKRLLKTPRFLVPMFLQGVTYVMIFSYGAGAPFITQNVYGLSPQNFSMLMVLTGIGLIISSQVANVLLCFFDQLNVLAGLIVVQVIGAGLVVVVLLLHLPLPVLIVGFMLCVAPVTGIGPLAFSLAMQARTGGSGSASSLLGLFQFVLGSSVAPLIGIQGPESVVPYSIVLITTIVLLLTLLLLTRILLKPILNKA</sequence>
<dbReference type="InterPro" id="IPR004812">
    <property type="entry name" value="Efflux_drug-R_Bcr/CmlA"/>
</dbReference>
<dbReference type="OrthoDB" id="9800416at2"/>
<feature type="transmembrane region" description="Helical" evidence="8">
    <location>
        <begin position="12"/>
        <end position="31"/>
    </location>
</feature>
<organism evidence="10 11">
    <name type="scientific">Staphylococcus rostri</name>
    <dbReference type="NCBI Taxonomy" id="522262"/>
    <lineage>
        <taxon>Bacteria</taxon>
        <taxon>Bacillati</taxon>
        <taxon>Bacillota</taxon>
        <taxon>Bacilli</taxon>
        <taxon>Bacillales</taxon>
        <taxon>Staphylococcaceae</taxon>
        <taxon>Staphylococcus</taxon>
    </lineage>
</organism>
<keyword evidence="4 8" id="KW-1003">Cell membrane</keyword>
<comment type="similarity">
    <text evidence="2 8">Belongs to the major facilitator superfamily. Bcr/CmlA family.</text>
</comment>
<evidence type="ECO:0000256" key="7">
    <source>
        <dbReference type="ARBA" id="ARBA00023136"/>
    </source>
</evidence>
<reference evidence="10 11" key="1">
    <citation type="submission" date="2017-08" db="EMBL/GenBank/DDBJ databases">
        <title>Draft genome sequences of 64 type strains of genus Staph aureus.</title>
        <authorList>
            <person name="Cole K."/>
            <person name="Golubchik T."/>
            <person name="Russell J."/>
            <person name="Foster D."/>
            <person name="Llewelyn M."/>
            <person name="Wilson D."/>
            <person name="Crook D."/>
            <person name="Paul J."/>
        </authorList>
    </citation>
    <scope>NUCLEOTIDE SEQUENCE [LARGE SCALE GENOMIC DNA]</scope>
    <source>
        <strain evidence="10 11">DSM 21968</strain>
    </source>
</reference>
<feature type="domain" description="Major facilitator superfamily (MFS) profile" evidence="9">
    <location>
        <begin position="10"/>
        <end position="400"/>
    </location>
</feature>
<dbReference type="PANTHER" id="PTHR23502:SF132">
    <property type="entry name" value="POLYAMINE TRANSPORTER 2-RELATED"/>
    <property type="match status" value="1"/>
</dbReference>
<keyword evidence="3 8" id="KW-0813">Transport</keyword>
<dbReference type="NCBIfam" id="TIGR00710">
    <property type="entry name" value="efflux_Bcr_CflA"/>
    <property type="match status" value="1"/>
</dbReference>
<feature type="transmembrane region" description="Helical" evidence="8">
    <location>
        <begin position="347"/>
        <end position="366"/>
    </location>
</feature>
<feature type="transmembrane region" description="Helical" evidence="8">
    <location>
        <begin position="311"/>
        <end position="335"/>
    </location>
</feature>
<feature type="transmembrane region" description="Helical" evidence="8">
    <location>
        <begin position="102"/>
        <end position="125"/>
    </location>
</feature>
<feature type="transmembrane region" description="Helical" evidence="8">
    <location>
        <begin position="165"/>
        <end position="184"/>
    </location>
</feature>
<dbReference type="GO" id="GO:1990961">
    <property type="term" value="P:xenobiotic detoxification by transmembrane export across the plasma membrane"/>
    <property type="evidence" value="ECO:0007669"/>
    <property type="project" value="InterPro"/>
</dbReference>
<comment type="subcellular location">
    <subcellularLocation>
        <location evidence="1 8">Cell membrane</location>
        <topology evidence="1 8">Multi-pass membrane protein</topology>
    </subcellularLocation>
</comment>
<keyword evidence="11" id="KW-1185">Reference proteome</keyword>
<dbReference type="Pfam" id="PF07690">
    <property type="entry name" value="MFS_1"/>
    <property type="match status" value="1"/>
</dbReference>
<accession>A0A2K3YXN5</accession>
<keyword evidence="7 8" id="KW-0472">Membrane</keyword>